<gene>
    <name evidence="11" type="ORF">ATY35_14595</name>
</gene>
<dbReference type="Pfam" id="PF00990">
    <property type="entry name" value="GGDEF"/>
    <property type="match status" value="1"/>
</dbReference>
<comment type="catalytic activity">
    <reaction evidence="8">
        <text>2 GTP = 3',3'-c-di-GMP + 2 diphosphate</text>
        <dbReference type="Rhea" id="RHEA:24898"/>
        <dbReference type="ChEBI" id="CHEBI:33019"/>
        <dbReference type="ChEBI" id="CHEBI:37565"/>
        <dbReference type="ChEBI" id="CHEBI:58805"/>
        <dbReference type="EC" id="2.7.7.65"/>
    </reaction>
</comment>
<evidence type="ECO:0000256" key="5">
    <source>
        <dbReference type="ARBA" id="ARBA00022692"/>
    </source>
</evidence>
<evidence type="ECO:0000313" key="11">
    <source>
        <dbReference type="EMBL" id="KYN86455.1"/>
    </source>
</evidence>
<evidence type="ECO:0000256" key="7">
    <source>
        <dbReference type="ARBA" id="ARBA00023136"/>
    </source>
</evidence>
<organism evidence="11 12">
    <name type="scientific">Vibrio cidicii</name>
    <dbReference type="NCBI Taxonomy" id="1763883"/>
    <lineage>
        <taxon>Bacteria</taxon>
        <taxon>Pseudomonadati</taxon>
        <taxon>Pseudomonadota</taxon>
        <taxon>Gammaproteobacteria</taxon>
        <taxon>Vibrionales</taxon>
        <taxon>Vibrionaceae</taxon>
        <taxon>Vibrio</taxon>
    </lineage>
</organism>
<comment type="subcellular location">
    <subcellularLocation>
        <location evidence="1">Cell inner membrane</location>
    </subcellularLocation>
    <subcellularLocation>
        <location evidence="2">Cell membrane</location>
        <topology evidence="2">Multi-pass membrane protein</topology>
    </subcellularLocation>
</comment>
<evidence type="ECO:0000256" key="9">
    <source>
        <dbReference type="SAM" id="Phobius"/>
    </source>
</evidence>
<dbReference type="EMBL" id="LOBP01000139">
    <property type="protein sequence ID" value="KYN86455.1"/>
    <property type="molecule type" value="Genomic_DNA"/>
</dbReference>
<evidence type="ECO:0000259" key="10">
    <source>
        <dbReference type="PROSITE" id="PS50887"/>
    </source>
</evidence>
<keyword evidence="12" id="KW-1185">Reference proteome</keyword>
<keyword evidence="5 9" id="KW-0812">Transmembrane</keyword>
<dbReference type="InterPro" id="IPR050469">
    <property type="entry name" value="Diguanylate_Cyclase"/>
</dbReference>
<dbReference type="SUPFAM" id="SSF55073">
    <property type="entry name" value="Nucleotide cyclase"/>
    <property type="match status" value="1"/>
</dbReference>
<dbReference type="InterPro" id="IPR000160">
    <property type="entry name" value="GGDEF_dom"/>
</dbReference>
<dbReference type="Pfam" id="PF02743">
    <property type="entry name" value="dCache_1"/>
    <property type="match status" value="1"/>
</dbReference>
<sequence>MDRLNLRKLILSLGIFGVLITLFNTFYSIYNVQRELIIRKTIDSNRVYAEKMAEMTDGFLDSALSQLKFSASLLSTEMKSTDILDIETDRLRLQTDSFNSVIIVNSEGIIISVSPETIQVKGIKLKGERELQSLKAQAPTITNPFISPAGNYLTSISYPIFTKSGEYLGYIGGTIYLEKENILTTLLGKHTYKDGSYISVVDRNGTLIYHPDRSRVGQNVYNEAIVDVLKGEQGGKDIFNSQGVEMLTGYAPVKESGWGIIVQKSKELTLAALDEQMRKVFISSLPVGIITLFLIWISSVFISRPLWQLASAVRNSNDHAKTMINLKQIKPWYFEASHLRSSFLRTFSIVSNTIDRLNIESLTDALTGLLNRRGLERALEKFNHDSYPISALALDIDYFKNVNDTFGHNVGDELLINISTLMKAQAREQDIVCRAGGEEFIVFLQRTDLKSAFDVAERVRKAVEEFNFPSVGHVTISIGISCALERGAPMESIIKNADEALYIAKKTGRNKTVTS</sequence>
<keyword evidence="6 9" id="KW-1133">Transmembrane helix</keyword>
<evidence type="ECO:0000313" key="12">
    <source>
        <dbReference type="Proteomes" id="UP000075609"/>
    </source>
</evidence>
<reference evidence="11 12" key="1">
    <citation type="submission" date="2015-12" db="EMBL/GenBank/DDBJ databases">
        <authorList>
            <person name="Tarr C.L."/>
            <person name="Gladney L.M."/>
        </authorList>
    </citation>
    <scope>NUCLEOTIDE SEQUENCE [LARGE SCALE GENOMIC DNA]</scope>
    <source>
        <strain evidence="11 12">1048-83</strain>
    </source>
</reference>
<dbReference type="RefSeq" id="WP_061899851.1">
    <property type="nucleotide sequence ID" value="NZ_LOBP01000139.1"/>
</dbReference>
<dbReference type="EC" id="2.7.7.65" evidence="3"/>
<dbReference type="SMART" id="SM00267">
    <property type="entry name" value="GGDEF"/>
    <property type="match status" value="1"/>
</dbReference>
<feature type="transmembrane region" description="Helical" evidence="9">
    <location>
        <begin position="280"/>
        <end position="302"/>
    </location>
</feature>
<dbReference type="InterPro" id="IPR033479">
    <property type="entry name" value="dCache_1"/>
</dbReference>
<dbReference type="PANTHER" id="PTHR45138:SF9">
    <property type="entry name" value="DIGUANYLATE CYCLASE DGCM-RELATED"/>
    <property type="match status" value="1"/>
</dbReference>
<keyword evidence="4" id="KW-1003">Cell membrane</keyword>
<dbReference type="NCBIfam" id="TIGR00254">
    <property type="entry name" value="GGDEF"/>
    <property type="match status" value="1"/>
</dbReference>
<dbReference type="CDD" id="cd18773">
    <property type="entry name" value="PDC1_HK_sensor"/>
    <property type="match status" value="1"/>
</dbReference>
<dbReference type="PANTHER" id="PTHR45138">
    <property type="entry name" value="REGULATORY COMPONENTS OF SENSORY TRANSDUCTION SYSTEM"/>
    <property type="match status" value="1"/>
</dbReference>
<dbReference type="InterPro" id="IPR043128">
    <property type="entry name" value="Rev_trsase/Diguanyl_cyclase"/>
</dbReference>
<dbReference type="SUPFAM" id="SSF103190">
    <property type="entry name" value="Sensory domain-like"/>
    <property type="match status" value="1"/>
</dbReference>
<dbReference type="CDD" id="cd01949">
    <property type="entry name" value="GGDEF"/>
    <property type="match status" value="1"/>
</dbReference>
<dbReference type="Proteomes" id="UP000075609">
    <property type="component" value="Unassembled WGS sequence"/>
</dbReference>
<evidence type="ECO:0000256" key="6">
    <source>
        <dbReference type="ARBA" id="ARBA00022989"/>
    </source>
</evidence>
<evidence type="ECO:0000256" key="3">
    <source>
        <dbReference type="ARBA" id="ARBA00012528"/>
    </source>
</evidence>
<accession>A0ABR5W275</accession>
<comment type="caution">
    <text evidence="11">The sequence shown here is derived from an EMBL/GenBank/DDBJ whole genome shotgun (WGS) entry which is preliminary data.</text>
</comment>
<feature type="domain" description="GGDEF" evidence="10">
    <location>
        <begin position="387"/>
        <end position="515"/>
    </location>
</feature>
<evidence type="ECO:0000256" key="4">
    <source>
        <dbReference type="ARBA" id="ARBA00022475"/>
    </source>
</evidence>
<proteinExistence type="predicted"/>
<evidence type="ECO:0000256" key="2">
    <source>
        <dbReference type="ARBA" id="ARBA00004651"/>
    </source>
</evidence>
<keyword evidence="7 9" id="KW-0472">Membrane</keyword>
<dbReference type="Gene3D" id="3.30.450.20">
    <property type="entry name" value="PAS domain"/>
    <property type="match status" value="1"/>
</dbReference>
<dbReference type="InterPro" id="IPR029151">
    <property type="entry name" value="Sensor-like_sf"/>
</dbReference>
<name>A0ABR5W275_9VIBR</name>
<dbReference type="Gene3D" id="3.30.70.270">
    <property type="match status" value="1"/>
</dbReference>
<dbReference type="CDD" id="cd12912">
    <property type="entry name" value="PDC2_MCP_like"/>
    <property type="match status" value="1"/>
</dbReference>
<evidence type="ECO:0000256" key="8">
    <source>
        <dbReference type="ARBA" id="ARBA00034247"/>
    </source>
</evidence>
<evidence type="ECO:0000256" key="1">
    <source>
        <dbReference type="ARBA" id="ARBA00004533"/>
    </source>
</evidence>
<feature type="transmembrane region" description="Helical" evidence="9">
    <location>
        <begin position="9"/>
        <end position="30"/>
    </location>
</feature>
<dbReference type="InterPro" id="IPR029787">
    <property type="entry name" value="Nucleotide_cyclase"/>
</dbReference>
<protein>
    <recommendedName>
        <fullName evidence="3">diguanylate cyclase</fullName>
        <ecNumber evidence="3">2.7.7.65</ecNumber>
    </recommendedName>
</protein>
<dbReference type="PROSITE" id="PS50887">
    <property type="entry name" value="GGDEF"/>
    <property type="match status" value="1"/>
</dbReference>